<dbReference type="SUPFAM" id="SSF53474">
    <property type="entry name" value="alpha/beta-Hydrolases"/>
    <property type="match status" value="1"/>
</dbReference>
<dbReference type="GO" id="GO:0003824">
    <property type="term" value="F:catalytic activity"/>
    <property type="evidence" value="ECO:0007669"/>
    <property type="project" value="InterPro"/>
</dbReference>
<evidence type="ECO:0000259" key="2">
    <source>
        <dbReference type="Pfam" id="PF00975"/>
    </source>
</evidence>
<dbReference type="Gene3D" id="3.30.559.10">
    <property type="entry name" value="Chloramphenicol acetyltransferase-like domain"/>
    <property type="match status" value="1"/>
</dbReference>
<dbReference type="SUPFAM" id="SSF52777">
    <property type="entry name" value="CoA-dependent acyltransferases"/>
    <property type="match status" value="2"/>
</dbReference>
<dbReference type="Gene3D" id="3.40.50.1820">
    <property type="entry name" value="alpha/beta hydrolase"/>
    <property type="match status" value="1"/>
</dbReference>
<dbReference type="GO" id="GO:0043041">
    <property type="term" value="P:amino acid activation for nonribosomal peptide biosynthetic process"/>
    <property type="evidence" value="ECO:0007669"/>
    <property type="project" value="TreeGrafter"/>
</dbReference>
<protein>
    <recommendedName>
        <fullName evidence="5">Condensation domain-containing protein</fullName>
    </recommendedName>
</protein>
<dbReference type="Proteomes" id="UP000321058">
    <property type="component" value="Unassembled WGS sequence"/>
</dbReference>
<dbReference type="Gene3D" id="3.30.559.30">
    <property type="entry name" value="Nonribosomal peptide synthetase, condensation domain"/>
    <property type="match status" value="1"/>
</dbReference>
<dbReference type="InterPro" id="IPR023213">
    <property type="entry name" value="CAT-like_dom_sf"/>
</dbReference>
<dbReference type="EMBL" id="BKAJ01000033">
    <property type="protein sequence ID" value="GEP55040.1"/>
    <property type="molecule type" value="Genomic_DNA"/>
</dbReference>
<dbReference type="Pfam" id="PF00975">
    <property type="entry name" value="Thioesterase"/>
    <property type="match status" value="1"/>
</dbReference>
<dbReference type="InterPro" id="IPR001031">
    <property type="entry name" value="Thioesterase"/>
</dbReference>
<evidence type="ECO:0000313" key="3">
    <source>
        <dbReference type="EMBL" id="GEP55040.1"/>
    </source>
</evidence>
<sequence length="754" mass="83391">MAGRPDDNQAPLPDPEGRPFPCTLLQERLWSQARSARPYGLNGAMRWLVIGRLTQDVAQRALQVLVRRHEILRTCLREVDGVPKQVILPDCPVKLRSIDLSTLDADAAMARAEEIAKREAIEPIDLGVAPLFRAGLLRLNPGRSILLLTFHAAIADGWSIGLLVAEFKAAAKAIEAGATPGNAEPELQVVDYALWERELLASGALEESRQYWQRKLKGVTGTAVPADHEPADRPGDHGDIVSLLLPPGLSNAVDDFASRHSFTLYGLAVAALALLLHRVTGEAKVVIGSQVAHREEPAAELLAGPTVNSITLCLPVDSQASLLTFARMAADEVREALHHQRLPFEVALRELPDGAGERLHAVNLVVHRSYSGTRESERDQGSFSLVSLPSFSSGTPWDLNFFLIWRDEGWRMSCEADRDLYDSSTVQELLEGWRTCLEALVASPDLRLADCPALHGIATRASATSMAAPALQTGGHREPIPVHDPARQVVRFNEGGTRTPMIAINNRSVYYQLSRALGADRPLIDIQTYHPDGPLDLSGYSFEDFATYTVRLIRWAQPSGPYLLGGHCVYGALAFEAARQLQRMGEKIELVCLFDTWAPGYRESMSRANQERRQCQLRIRGRLNRIEQYRRGEIGMKDLVWAPILRRLGHQTPPAEPTEADLFTGRWFDDHIRDAAHEHRPAPANIDAVIFRSNETLRGRLFDERMGWGPIVAGRLYQANIDSAHLDMFQEKPAAAIASFLDPLLTAIEGQRSG</sequence>
<organism evidence="3 4">
    <name type="scientific">Reyranella soli</name>
    <dbReference type="NCBI Taxonomy" id="1230389"/>
    <lineage>
        <taxon>Bacteria</taxon>
        <taxon>Pseudomonadati</taxon>
        <taxon>Pseudomonadota</taxon>
        <taxon>Alphaproteobacteria</taxon>
        <taxon>Hyphomicrobiales</taxon>
        <taxon>Reyranellaceae</taxon>
        <taxon>Reyranella</taxon>
    </lineage>
</organism>
<dbReference type="RefSeq" id="WP_147149146.1">
    <property type="nucleotide sequence ID" value="NZ_BKAJ01000033.1"/>
</dbReference>
<dbReference type="AlphaFoldDB" id="A0A512N7S5"/>
<feature type="domain" description="Thioesterase" evidence="2">
    <location>
        <begin position="508"/>
        <end position="627"/>
    </location>
</feature>
<dbReference type="InterPro" id="IPR001242">
    <property type="entry name" value="Condensation_dom"/>
</dbReference>
<gene>
    <name evidence="3" type="ORF">RSO01_22060</name>
</gene>
<accession>A0A512N7S5</accession>
<dbReference type="PANTHER" id="PTHR45527">
    <property type="entry name" value="NONRIBOSOMAL PEPTIDE SYNTHETASE"/>
    <property type="match status" value="1"/>
</dbReference>
<dbReference type="Pfam" id="PF00668">
    <property type="entry name" value="Condensation"/>
    <property type="match status" value="1"/>
</dbReference>
<dbReference type="GO" id="GO:0031177">
    <property type="term" value="F:phosphopantetheine binding"/>
    <property type="evidence" value="ECO:0007669"/>
    <property type="project" value="TreeGrafter"/>
</dbReference>
<dbReference type="OrthoDB" id="9770470at2"/>
<dbReference type="PANTHER" id="PTHR45527:SF1">
    <property type="entry name" value="FATTY ACID SYNTHASE"/>
    <property type="match status" value="1"/>
</dbReference>
<dbReference type="InterPro" id="IPR029058">
    <property type="entry name" value="AB_hydrolase_fold"/>
</dbReference>
<dbReference type="GO" id="GO:0044550">
    <property type="term" value="P:secondary metabolite biosynthetic process"/>
    <property type="evidence" value="ECO:0007669"/>
    <property type="project" value="TreeGrafter"/>
</dbReference>
<dbReference type="GO" id="GO:0005737">
    <property type="term" value="C:cytoplasm"/>
    <property type="evidence" value="ECO:0007669"/>
    <property type="project" value="TreeGrafter"/>
</dbReference>
<name>A0A512N7S5_9HYPH</name>
<evidence type="ECO:0008006" key="5">
    <source>
        <dbReference type="Google" id="ProtNLM"/>
    </source>
</evidence>
<proteinExistence type="predicted"/>
<evidence type="ECO:0000313" key="4">
    <source>
        <dbReference type="Proteomes" id="UP000321058"/>
    </source>
</evidence>
<keyword evidence="4" id="KW-1185">Reference proteome</keyword>
<feature type="domain" description="Condensation" evidence="1">
    <location>
        <begin position="21"/>
        <end position="450"/>
    </location>
</feature>
<comment type="caution">
    <text evidence="3">The sequence shown here is derived from an EMBL/GenBank/DDBJ whole genome shotgun (WGS) entry which is preliminary data.</text>
</comment>
<evidence type="ECO:0000259" key="1">
    <source>
        <dbReference type="Pfam" id="PF00668"/>
    </source>
</evidence>
<reference evidence="3 4" key="1">
    <citation type="submission" date="2019-07" db="EMBL/GenBank/DDBJ databases">
        <title>Whole genome shotgun sequence of Reyranella soli NBRC 108950.</title>
        <authorList>
            <person name="Hosoyama A."/>
            <person name="Uohara A."/>
            <person name="Ohji S."/>
            <person name="Ichikawa N."/>
        </authorList>
    </citation>
    <scope>NUCLEOTIDE SEQUENCE [LARGE SCALE GENOMIC DNA]</scope>
    <source>
        <strain evidence="3 4">NBRC 108950</strain>
    </source>
</reference>